<evidence type="ECO:0000256" key="1">
    <source>
        <dbReference type="ARBA" id="ARBA00000966"/>
    </source>
</evidence>
<dbReference type="InterPro" id="IPR001722">
    <property type="entry name" value="Glyco_hydro_7"/>
</dbReference>
<keyword evidence="8 9" id="KW-0624">Polysaccharide degradation</keyword>
<evidence type="ECO:0000313" key="12">
    <source>
        <dbReference type="EMBL" id="KAL0070441.1"/>
    </source>
</evidence>
<evidence type="ECO:0000256" key="10">
    <source>
        <dbReference type="SAM" id="MobiDB-lite"/>
    </source>
</evidence>
<dbReference type="CDD" id="cd07999">
    <property type="entry name" value="GH7_CBH_EG"/>
    <property type="match status" value="1"/>
</dbReference>
<comment type="similarity">
    <text evidence="2 9">Belongs to the glycosyl hydrolase 7 (cellulase C) family.</text>
</comment>
<evidence type="ECO:0000256" key="4">
    <source>
        <dbReference type="ARBA" id="ARBA00023001"/>
    </source>
</evidence>
<keyword evidence="6" id="KW-0119">Carbohydrate metabolism</keyword>
<dbReference type="SUPFAM" id="SSF49899">
    <property type="entry name" value="Concanavalin A-like lectins/glucanases"/>
    <property type="match status" value="1"/>
</dbReference>
<evidence type="ECO:0000256" key="9">
    <source>
        <dbReference type="RuleBase" id="RU361164"/>
    </source>
</evidence>
<dbReference type="Pfam" id="PF00840">
    <property type="entry name" value="Glyco_hydro_7"/>
    <property type="match status" value="1"/>
</dbReference>
<keyword evidence="4 9" id="KW-0136">Cellulose degradation</keyword>
<dbReference type="PANTHER" id="PTHR33753:SF1">
    <property type="entry name" value="ENDO-BETA-1,4-GLUCANASE CELB"/>
    <property type="match status" value="1"/>
</dbReference>
<organism evidence="12 13">
    <name type="scientific">Marasmius tenuissimus</name>
    <dbReference type="NCBI Taxonomy" id="585030"/>
    <lineage>
        <taxon>Eukaryota</taxon>
        <taxon>Fungi</taxon>
        <taxon>Dikarya</taxon>
        <taxon>Basidiomycota</taxon>
        <taxon>Agaricomycotina</taxon>
        <taxon>Agaricomycetes</taxon>
        <taxon>Agaricomycetidae</taxon>
        <taxon>Agaricales</taxon>
        <taxon>Marasmiineae</taxon>
        <taxon>Marasmiaceae</taxon>
        <taxon>Marasmius</taxon>
    </lineage>
</organism>
<evidence type="ECO:0000256" key="3">
    <source>
        <dbReference type="ARBA" id="ARBA00022801"/>
    </source>
</evidence>
<dbReference type="EMBL" id="JBBXMP010000006">
    <property type="protein sequence ID" value="KAL0070441.1"/>
    <property type="molecule type" value="Genomic_DNA"/>
</dbReference>
<evidence type="ECO:0000256" key="11">
    <source>
        <dbReference type="SAM" id="SignalP"/>
    </source>
</evidence>
<dbReference type="PANTHER" id="PTHR33753">
    <property type="entry name" value="1,4-BETA-D-GLUCAN CELLOBIOHYDROLASE B"/>
    <property type="match status" value="1"/>
</dbReference>
<evidence type="ECO:0000256" key="2">
    <source>
        <dbReference type="ARBA" id="ARBA00006044"/>
    </source>
</evidence>
<accession>A0ABR3AAP9</accession>
<feature type="region of interest" description="Disordered" evidence="10">
    <location>
        <begin position="403"/>
        <end position="432"/>
    </location>
</feature>
<proteinExistence type="inferred from homology"/>
<name>A0ABR3AAP9_9AGAR</name>
<evidence type="ECO:0000313" key="13">
    <source>
        <dbReference type="Proteomes" id="UP001437256"/>
    </source>
</evidence>
<feature type="signal peptide" evidence="11">
    <location>
        <begin position="1"/>
        <end position="17"/>
    </location>
</feature>
<evidence type="ECO:0000256" key="7">
    <source>
        <dbReference type="ARBA" id="ARBA00023295"/>
    </source>
</evidence>
<dbReference type="InterPro" id="IPR037019">
    <property type="entry name" value="Glyco_hydro_7_sf"/>
</dbReference>
<feature type="chain" id="PRO_5045870533" description="Glucanase" evidence="11">
    <location>
        <begin position="18"/>
        <end position="451"/>
    </location>
</feature>
<dbReference type="Proteomes" id="UP001437256">
    <property type="component" value="Unassembled WGS sequence"/>
</dbReference>
<sequence>MITKSVLLLSLFSLVRSQGAGTLYQNETRPQFSYHKCDASGACTDQQGYLVLDANWRWLHAKGNWSNCYDNLVGWDDKYCPDGLTCAKSCEYDGAEYARVYGINASKDSVSMRHLTYLDFAFNYGSRVFLLDGADKKYQLFDLRNQEFSFDVDTSSLPCGYNGALRFVAMDADGGMAKDPLNAGGARYGTGYCDGNCTRSNRFVNGLANIEGWEFPYNADGVATGKYGACCTEMGIWEANSRATALTAHPCSGEGVGQTRCSGSSCGNGSEGICDGSGCDFNPYRLGDHTFFGAGKIDTKGKLTVVTQFLTDVNSTKGVLSEIRRIYVQNGKVIQNAKTNVPGMKTFDSVSDAFCDAQKTAFGDPDVFKGKGGLAAVGRAFERGMVLSMEIGHDVHTDLAWLNSNYPPDRDPSAPGVARGPCPVQQDPSQRDPTVVFSNIKVGPIGSTYAH</sequence>
<dbReference type="Gene3D" id="2.70.100.10">
    <property type="entry name" value="Glycoside hydrolase, family 7, domain"/>
    <property type="match status" value="1"/>
</dbReference>
<keyword evidence="13" id="KW-1185">Reference proteome</keyword>
<keyword evidence="3 9" id="KW-0378">Hydrolase</keyword>
<keyword evidence="7 9" id="KW-0326">Glycosidase</keyword>
<dbReference type="PRINTS" id="PR00734">
    <property type="entry name" value="GLHYDRLASE7"/>
</dbReference>
<dbReference type="InterPro" id="IPR013320">
    <property type="entry name" value="ConA-like_dom_sf"/>
</dbReference>
<keyword evidence="11" id="KW-0732">Signal</keyword>
<keyword evidence="5" id="KW-0325">Glycoprotein</keyword>
<comment type="catalytic activity">
    <reaction evidence="1">
        <text>Endohydrolysis of (1-&gt;4)-beta-D-glucosidic linkages in cellulose, lichenin and cereal beta-D-glucans.</text>
        <dbReference type="EC" id="3.2.1.4"/>
    </reaction>
</comment>
<evidence type="ECO:0000256" key="8">
    <source>
        <dbReference type="ARBA" id="ARBA00023326"/>
    </source>
</evidence>
<dbReference type="EC" id="3.2.1.-" evidence="9"/>
<evidence type="ECO:0000256" key="6">
    <source>
        <dbReference type="ARBA" id="ARBA00023277"/>
    </source>
</evidence>
<evidence type="ECO:0000256" key="5">
    <source>
        <dbReference type="ARBA" id="ARBA00023180"/>
    </source>
</evidence>
<protein>
    <recommendedName>
        <fullName evidence="9">Glucanase</fullName>
        <ecNumber evidence="9">3.2.1.-</ecNumber>
    </recommendedName>
</protein>
<comment type="caution">
    <text evidence="12">The sequence shown here is derived from an EMBL/GenBank/DDBJ whole genome shotgun (WGS) entry which is preliminary data.</text>
</comment>
<reference evidence="12 13" key="1">
    <citation type="submission" date="2024-05" db="EMBL/GenBank/DDBJ databases">
        <title>A draft genome resource for the thread blight pathogen Marasmius tenuissimus strain MS-2.</title>
        <authorList>
            <person name="Yulfo-Soto G.E."/>
            <person name="Baruah I.K."/>
            <person name="Amoako-Attah I."/>
            <person name="Bukari Y."/>
            <person name="Meinhardt L.W."/>
            <person name="Bailey B.A."/>
            <person name="Cohen S.P."/>
        </authorList>
    </citation>
    <scope>NUCLEOTIDE SEQUENCE [LARGE SCALE GENOMIC DNA]</scope>
    <source>
        <strain evidence="12 13">MS-2</strain>
    </source>
</reference>
<gene>
    <name evidence="12" type="ORF">AAF712_002272</name>
</gene>